<keyword evidence="3 4" id="KW-0732">Signal</keyword>
<evidence type="ECO:0000256" key="2">
    <source>
        <dbReference type="ARBA" id="ARBA00007639"/>
    </source>
</evidence>
<proteinExistence type="inferred from homology"/>
<evidence type="ECO:0000256" key="1">
    <source>
        <dbReference type="ARBA" id="ARBA00004196"/>
    </source>
</evidence>
<organism evidence="6 7">
    <name type="scientific">Actinoplanes subglobosus</name>
    <dbReference type="NCBI Taxonomy" id="1547892"/>
    <lineage>
        <taxon>Bacteria</taxon>
        <taxon>Bacillati</taxon>
        <taxon>Actinomycetota</taxon>
        <taxon>Actinomycetes</taxon>
        <taxon>Micromonosporales</taxon>
        <taxon>Micromonosporaceae</taxon>
        <taxon>Actinoplanes</taxon>
    </lineage>
</organism>
<comment type="subcellular location">
    <subcellularLocation>
        <location evidence="1">Cell envelope</location>
    </subcellularLocation>
</comment>
<feature type="chain" id="PRO_5045377201" evidence="4">
    <location>
        <begin position="29"/>
        <end position="384"/>
    </location>
</feature>
<evidence type="ECO:0000256" key="3">
    <source>
        <dbReference type="ARBA" id="ARBA00022729"/>
    </source>
</evidence>
<evidence type="ECO:0000313" key="6">
    <source>
        <dbReference type="EMBL" id="MFC4063532.1"/>
    </source>
</evidence>
<name>A0ABV8IH89_9ACTN</name>
<dbReference type="InterPro" id="IPR028082">
    <property type="entry name" value="Peripla_BP_I"/>
</dbReference>
<dbReference type="RefSeq" id="WP_378064540.1">
    <property type="nucleotide sequence ID" value="NZ_JBHSBL010000002.1"/>
</dbReference>
<comment type="similarity">
    <text evidence="2">Belongs to the bacterial solute-binding protein 2 family.</text>
</comment>
<dbReference type="EMBL" id="JBHSBL010000002">
    <property type="protein sequence ID" value="MFC4063532.1"/>
    <property type="molecule type" value="Genomic_DNA"/>
</dbReference>
<dbReference type="PROSITE" id="PS51257">
    <property type="entry name" value="PROKAR_LIPOPROTEIN"/>
    <property type="match status" value="1"/>
</dbReference>
<dbReference type="Pfam" id="PF13407">
    <property type="entry name" value="Peripla_BP_4"/>
    <property type="match status" value="1"/>
</dbReference>
<dbReference type="Proteomes" id="UP001595867">
    <property type="component" value="Unassembled WGS sequence"/>
</dbReference>
<comment type="caution">
    <text evidence="6">The sequence shown here is derived from an EMBL/GenBank/DDBJ whole genome shotgun (WGS) entry which is preliminary data.</text>
</comment>
<sequence length="384" mass="39614">MPVAPRRVAMTFAATIALFLGACGSNNAAESTGEAAGATSAEATEALETAYTGVTGSPPTTSTKAKDGVSLWVVSCGEQVPSCSTPVAGVQEAAKLIGWDVKVCDGQLNPNGWGTCIRQAASGGADVVIPVGIDCAAVQAPLQEAKAAGVKLVGGGGSDCDATGGEKLLDSERLQLENTSIKDYWKLNGKLQADWIIGKTDGKAKVVLLNFTDPVWGPWITEGFKEELATCTGCEIVQTLDIANADTTNNTAATKFSTALLQAPTANAVSIPIGGWMSLGLSQAIVSSGRSAQLNVVTGFGNEVNMDLIRDDKGQDAVLGYATEWGSYGSVDTAIRVVNGEQPLVQGDGFQIVDADHNLPATAGEDYAGSVDYKTVYKKAWGVS</sequence>
<dbReference type="Gene3D" id="3.40.50.2300">
    <property type="match status" value="2"/>
</dbReference>
<keyword evidence="7" id="KW-1185">Reference proteome</keyword>
<feature type="signal peptide" evidence="4">
    <location>
        <begin position="1"/>
        <end position="28"/>
    </location>
</feature>
<feature type="domain" description="Periplasmic binding protein" evidence="5">
    <location>
        <begin position="87"/>
        <end position="341"/>
    </location>
</feature>
<evidence type="ECO:0000313" key="7">
    <source>
        <dbReference type="Proteomes" id="UP001595867"/>
    </source>
</evidence>
<dbReference type="InterPro" id="IPR025997">
    <property type="entry name" value="SBP_2_dom"/>
</dbReference>
<dbReference type="PANTHER" id="PTHR46847">
    <property type="entry name" value="D-ALLOSE-BINDING PERIPLASMIC PROTEIN-RELATED"/>
    <property type="match status" value="1"/>
</dbReference>
<evidence type="ECO:0000259" key="5">
    <source>
        <dbReference type="Pfam" id="PF13407"/>
    </source>
</evidence>
<protein>
    <submittedName>
        <fullName evidence="6">Sugar ABC transporter substrate-binding protein</fullName>
    </submittedName>
</protein>
<evidence type="ECO:0000256" key="4">
    <source>
        <dbReference type="SAM" id="SignalP"/>
    </source>
</evidence>
<dbReference type="SUPFAM" id="SSF53822">
    <property type="entry name" value="Periplasmic binding protein-like I"/>
    <property type="match status" value="1"/>
</dbReference>
<dbReference type="PANTHER" id="PTHR46847:SF1">
    <property type="entry name" value="D-ALLOSE-BINDING PERIPLASMIC PROTEIN-RELATED"/>
    <property type="match status" value="1"/>
</dbReference>
<gene>
    <name evidence="6" type="ORF">ACFO0C_01215</name>
</gene>
<accession>A0ABV8IH89</accession>
<reference evidence="7" key="1">
    <citation type="journal article" date="2019" name="Int. J. Syst. Evol. Microbiol.">
        <title>The Global Catalogue of Microorganisms (GCM) 10K type strain sequencing project: providing services to taxonomists for standard genome sequencing and annotation.</title>
        <authorList>
            <consortium name="The Broad Institute Genomics Platform"/>
            <consortium name="The Broad Institute Genome Sequencing Center for Infectious Disease"/>
            <person name="Wu L."/>
            <person name="Ma J."/>
        </authorList>
    </citation>
    <scope>NUCLEOTIDE SEQUENCE [LARGE SCALE GENOMIC DNA]</scope>
    <source>
        <strain evidence="7">TBRC 5832</strain>
    </source>
</reference>